<feature type="domain" description="Dynamin N-terminal" evidence="2">
    <location>
        <begin position="144"/>
        <end position="387"/>
    </location>
</feature>
<dbReference type="SUPFAM" id="SSF52540">
    <property type="entry name" value="P-loop containing nucleoside triphosphate hydrolases"/>
    <property type="match status" value="1"/>
</dbReference>
<evidence type="ECO:0000259" key="2">
    <source>
        <dbReference type="Pfam" id="PF00350"/>
    </source>
</evidence>
<evidence type="ECO:0000313" key="5">
    <source>
        <dbReference type="Proteomes" id="UP000297910"/>
    </source>
</evidence>
<evidence type="ECO:0008006" key="6">
    <source>
        <dbReference type="Google" id="ProtNLM"/>
    </source>
</evidence>
<dbReference type="Pfam" id="PF00350">
    <property type="entry name" value="Dynamin_N"/>
    <property type="match status" value="1"/>
</dbReference>
<evidence type="ECO:0000313" key="4">
    <source>
        <dbReference type="EMBL" id="TGO29755.1"/>
    </source>
</evidence>
<reference evidence="4 5" key="1">
    <citation type="submission" date="2017-12" db="EMBL/GenBank/DDBJ databases">
        <title>Comparative genomics of Botrytis spp.</title>
        <authorList>
            <person name="Valero-Jimenez C.A."/>
            <person name="Tapia P."/>
            <person name="Veloso J."/>
            <person name="Silva-Moreno E."/>
            <person name="Staats M."/>
            <person name="Valdes J.H."/>
            <person name="Van Kan J.A.L."/>
        </authorList>
    </citation>
    <scope>NUCLEOTIDE SEQUENCE [LARGE SCALE GENOMIC DNA]</scope>
    <source>
        <strain evidence="4 5">Bp0003</strain>
    </source>
</reference>
<organism evidence="4 5">
    <name type="scientific">Botrytis paeoniae</name>
    <dbReference type="NCBI Taxonomy" id="278948"/>
    <lineage>
        <taxon>Eukaryota</taxon>
        <taxon>Fungi</taxon>
        <taxon>Dikarya</taxon>
        <taxon>Ascomycota</taxon>
        <taxon>Pezizomycotina</taxon>
        <taxon>Leotiomycetes</taxon>
        <taxon>Helotiales</taxon>
        <taxon>Sclerotiniaceae</taxon>
        <taxon>Botrytis</taxon>
    </lineage>
</organism>
<dbReference type="PANTHER" id="PTHR36681">
    <property type="entry name" value="NUCLEAR GTPASE, GERMINAL CENTER-ASSOCIATED, TANDEM DUPLICATE 3"/>
    <property type="match status" value="1"/>
</dbReference>
<dbReference type="InterPro" id="IPR045063">
    <property type="entry name" value="Dynamin_N"/>
</dbReference>
<dbReference type="AlphaFoldDB" id="A0A4Z1FYZ1"/>
<proteinExistence type="predicted"/>
<keyword evidence="5" id="KW-1185">Reference proteome</keyword>
<dbReference type="Pfam" id="PF24564">
    <property type="entry name" value="DUF7605"/>
    <property type="match status" value="1"/>
</dbReference>
<protein>
    <recommendedName>
        <fullName evidence="6">Nuclear GTPase SLIP-GC</fullName>
    </recommendedName>
</protein>
<feature type="compositionally biased region" description="Basic and acidic residues" evidence="1">
    <location>
        <begin position="1"/>
        <end position="10"/>
    </location>
</feature>
<feature type="region of interest" description="Disordered" evidence="1">
    <location>
        <begin position="810"/>
        <end position="857"/>
    </location>
</feature>
<gene>
    <name evidence="4" type="ORF">BPAE_0011g00270</name>
</gene>
<feature type="region of interest" description="Disordered" evidence="1">
    <location>
        <begin position="470"/>
        <end position="497"/>
    </location>
</feature>
<sequence length="857" mass="97204">MADKSVKDEPGVSPSSEDESLFVTDNKKPTPKVPLSKPINFMTAAHNAILKSKSSRPLAELSSREAMKTASMSRSKALWQSDLSGKHLVQKVNIQEEAAKHANTFIIAATGCLEAVRQSIPTVQHRIDRYMQVYKEKRECQMHIGFLGGSGTGKSSVINALLNERYLLPVSDEEASTAVIVEVSYNHSDAPDCSYRASIEGVSESEIRKELYEDKAKWDSDIGRGEERDAEIMRRMQNTVKKFKCVFPELESLNDWARTSVDKVLARDFPRYLMDKKRIIETGDLKEFASKIKPYIDTSKQKDGTVSVSFWPFVKVVRLFTKSSILKAGIVFVDLPGVHDTSAARNAISRKHMKNLNISCILAPSLRAATDEGANEILNSVHKRSMQFDGIFNANSLFFVISKIDQSLHVNHYIENHEELKLRLAQDLEHRQNRDKRLKEINIELDGLTSQLAKGMKILKKLDDKLQAMNGTEKASQKRKRDVDDVTEEYQSGRRELGDEEATAPLQIFCVSAQGFRHLDDGDQAEALKTHERAIVETKLDGLYGALEKRILVLDTWLDQTPWNTYRAANKRQGVWLRRGKKALDWNEDLNKVFLQPLMKLWEEVFHQKLPALKKPYHDRVESLITNFVELASGAADEISSAIRDSFENIKDGVLAHRRRIKRGADDIFDGVDVASKDIWRLVESECEETWEEVYETCGNESGPGLFQRSKNAHLAHLEDGGGLVMYNNASKMKKAFEHAFEKASTQLEENFVDSRDAIKKEFNDVLEHHTTAGTRHNSRRVTSTMKVKLRRALEPHFKQLYKAWEAKQEVAAQKQPAPVEDEPSDGELSDDIDDLLRLGTQELDGEIPKSEDEDFF</sequence>
<evidence type="ECO:0000256" key="1">
    <source>
        <dbReference type="SAM" id="MobiDB-lite"/>
    </source>
</evidence>
<dbReference type="EMBL" id="PQXI01000011">
    <property type="protein sequence ID" value="TGO29755.1"/>
    <property type="molecule type" value="Genomic_DNA"/>
</dbReference>
<name>A0A4Z1FYZ1_9HELO</name>
<accession>A0A4Z1FYZ1</accession>
<feature type="compositionally biased region" description="Acidic residues" evidence="1">
    <location>
        <begin position="820"/>
        <end position="834"/>
    </location>
</feature>
<evidence type="ECO:0000259" key="3">
    <source>
        <dbReference type="Pfam" id="PF24564"/>
    </source>
</evidence>
<dbReference type="Gene3D" id="3.40.50.300">
    <property type="entry name" value="P-loop containing nucleotide triphosphate hydrolases"/>
    <property type="match status" value="1"/>
</dbReference>
<comment type="caution">
    <text evidence="4">The sequence shown here is derived from an EMBL/GenBank/DDBJ whole genome shotgun (WGS) entry which is preliminary data.</text>
</comment>
<dbReference type="InterPro" id="IPR027417">
    <property type="entry name" value="P-loop_NTPase"/>
</dbReference>
<dbReference type="Proteomes" id="UP000297910">
    <property type="component" value="Unassembled WGS sequence"/>
</dbReference>
<dbReference type="InterPro" id="IPR056024">
    <property type="entry name" value="DUF7605"/>
</dbReference>
<feature type="region of interest" description="Disordered" evidence="1">
    <location>
        <begin position="1"/>
        <end position="35"/>
    </location>
</feature>
<feature type="domain" description="DUF7605" evidence="3">
    <location>
        <begin position="557"/>
        <end position="720"/>
    </location>
</feature>
<dbReference type="PANTHER" id="PTHR36681:SF3">
    <property type="entry name" value="NUCLEAR GTPASE, GERMINAL CENTER-ASSOCIATED, TANDEM DUPLICATE 3"/>
    <property type="match status" value="1"/>
</dbReference>